<evidence type="ECO:0000256" key="1">
    <source>
        <dbReference type="ARBA" id="ARBA00022801"/>
    </source>
</evidence>
<keyword evidence="3" id="KW-0443">Lipid metabolism</keyword>
<comment type="caution">
    <text evidence="4">The sequence shown here is derived from an EMBL/GenBank/DDBJ whole genome shotgun (WGS) entry which is preliminary data.</text>
</comment>
<protein>
    <submittedName>
        <fullName evidence="4">Chlorophyllase</fullName>
    </submittedName>
</protein>
<reference evidence="4 5" key="1">
    <citation type="submission" date="2019-09" db="EMBL/GenBank/DDBJ databases">
        <authorList>
            <person name="Wang X."/>
        </authorList>
    </citation>
    <scope>NUCLEOTIDE SEQUENCE [LARGE SCALE GENOMIC DNA]</scope>
    <source>
        <strain evidence="4 5">CICC 11023</strain>
    </source>
</reference>
<evidence type="ECO:0000313" key="5">
    <source>
        <dbReference type="Proteomes" id="UP000323876"/>
    </source>
</evidence>
<dbReference type="Proteomes" id="UP000323876">
    <property type="component" value="Unassembled WGS sequence"/>
</dbReference>
<dbReference type="EMBL" id="VXLC01000021">
    <property type="protein sequence ID" value="KAA8884338.1"/>
    <property type="molecule type" value="Genomic_DNA"/>
</dbReference>
<dbReference type="GO" id="GO:0003847">
    <property type="term" value="F:1-alkyl-2-acetylglycerophosphocholine esterase activity"/>
    <property type="evidence" value="ECO:0007669"/>
    <property type="project" value="TreeGrafter"/>
</dbReference>
<evidence type="ECO:0000256" key="2">
    <source>
        <dbReference type="ARBA" id="ARBA00022963"/>
    </source>
</evidence>
<keyword evidence="2" id="KW-0442">Lipid degradation</keyword>
<sequence length="311" mass="33259">MPAPAPSAVPALTTPIISIKPVVLSAPDRGDDLQVRVSAPVSGTDLPVVVLAHGFSKSMASYDPLVDFWAGNGFVVIQPTFLDSRTLALTPADPRYPDIWRTRVHDVVHVLDQLDHIVAAIPGLAERIDRDRIAVAGHSWGGQTVSMLLGARVLDADGRPGPDLTDTRVKAGVLLATTGIGGGDLTPFAVENFSFMNPDFDGLTTPTLVVAGDHDQSLLSTRGPDWFTDVYTYSPGAQSLLTLFGAEHSLGGIHAYDAKDTTDESPDRVSLIRRASWAYLRSALGIDETGWKQFQSDLARSAAPIARIDTK</sequence>
<proteinExistence type="predicted"/>
<dbReference type="Pfam" id="PF07224">
    <property type="entry name" value="Chlorophyllase"/>
    <property type="match status" value="1"/>
</dbReference>
<gene>
    <name evidence="4" type="ORF">F3087_34555</name>
</gene>
<dbReference type="PANTHER" id="PTHR10272:SF0">
    <property type="entry name" value="PLATELET-ACTIVATING FACTOR ACETYLHYDROLASE"/>
    <property type="match status" value="1"/>
</dbReference>
<dbReference type="OrthoDB" id="339159at2"/>
<evidence type="ECO:0000256" key="3">
    <source>
        <dbReference type="ARBA" id="ARBA00023098"/>
    </source>
</evidence>
<name>A0A5N0E4H8_9NOCA</name>
<keyword evidence="1" id="KW-0378">Hydrolase</keyword>
<accession>A0A5N0E4H8</accession>
<dbReference type="RefSeq" id="WP_150406317.1">
    <property type="nucleotide sequence ID" value="NZ_VXLC01000021.1"/>
</dbReference>
<organism evidence="4 5">
    <name type="scientific">Nocardia colli</name>
    <dbReference type="NCBI Taxonomy" id="2545717"/>
    <lineage>
        <taxon>Bacteria</taxon>
        <taxon>Bacillati</taxon>
        <taxon>Actinomycetota</taxon>
        <taxon>Actinomycetes</taxon>
        <taxon>Mycobacteriales</taxon>
        <taxon>Nocardiaceae</taxon>
        <taxon>Nocardia</taxon>
    </lineage>
</organism>
<dbReference type="GO" id="GO:0016042">
    <property type="term" value="P:lipid catabolic process"/>
    <property type="evidence" value="ECO:0007669"/>
    <property type="project" value="UniProtKB-KW"/>
</dbReference>
<dbReference type="SUPFAM" id="SSF53474">
    <property type="entry name" value="alpha/beta-Hydrolases"/>
    <property type="match status" value="1"/>
</dbReference>
<dbReference type="InterPro" id="IPR017395">
    <property type="entry name" value="Chlorophyllase-like"/>
</dbReference>
<dbReference type="PANTHER" id="PTHR10272">
    <property type="entry name" value="PLATELET-ACTIVATING FACTOR ACETYLHYDROLASE"/>
    <property type="match status" value="1"/>
</dbReference>
<keyword evidence="5" id="KW-1185">Reference proteome</keyword>
<dbReference type="AlphaFoldDB" id="A0A5N0E4H8"/>
<dbReference type="Gene3D" id="3.40.50.1820">
    <property type="entry name" value="alpha/beta hydrolase"/>
    <property type="match status" value="1"/>
</dbReference>
<evidence type="ECO:0000313" key="4">
    <source>
        <dbReference type="EMBL" id="KAA8884338.1"/>
    </source>
</evidence>
<dbReference type="InterPro" id="IPR029058">
    <property type="entry name" value="AB_hydrolase_fold"/>
</dbReference>